<dbReference type="SUPFAM" id="SSF88946">
    <property type="entry name" value="Sigma2 domain of RNA polymerase sigma factors"/>
    <property type="match status" value="1"/>
</dbReference>
<dbReference type="Proteomes" id="UP000236379">
    <property type="component" value="Unassembled WGS sequence"/>
</dbReference>
<keyword evidence="2" id="KW-1185">Reference proteome</keyword>
<evidence type="ECO:0000313" key="1">
    <source>
        <dbReference type="EMBL" id="PNY79381.1"/>
    </source>
</evidence>
<reference evidence="1 2" key="1">
    <citation type="submission" date="2018-01" db="EMBL/GenBank/DDBJ databases">
        <title>Deinococcus koreensis sp. nov., a radiation-resistant bacterium isolated from river water.</title>
        <authorList>
            <person name="Choi A."/>
        </authorList>
    </citation>
    <scope>NUCLEOTIDE SEQUENCE [LARGE SCALE GENOMIC DNA]</scope>
    <source>
        <strain evidence="1 2">SJW1-2</strain>
    </source>
</reference>
<gene>
    <name evidence="1" type="ORF">CVO96_19865</name>
</gene>
<protein>
    <submittedName>
        <fullName evidence="1">Uncharacterized protein</fullName>
    </submittedName>
</protein>
<dbReference type="GO" id="GO:0003700">
    <property type="term" value="F:DNA-binding transcription factor activity"/>
    <property type="evidence" value="ECO:0007669"/>
    <property type="project" value="InterPro"/>
</dbReference>
<dbReference type="GO" id="GO:0006352">
    <property type="term" value="P:DNA-templated transcription initiation"/>
    <property type="evidence" value="ECO:0007669"/>
    <property type="project" value="InterPro"/>
</dbReference>
<sequence length="100" mass="11237">MMAMGALPVPDPVPTRWAGQEDAAVLGGLAQQDEAAMRELHRRYAPALYALAHRAQVIDPDRCVQDAFMAIWRHAECHSRSRFDGRTWMLILAHQSLRTG</sequence>
<accession>A0A2K3US55</accession>
<comment type="caution">
    <text evidence="1">The sequence shown here is derived from an EMBL/GenBank/DDBJ whole genome shotgun (WGS) entry which is preliminary data.</text>
</comment>
<name>A0A2K3US55_9DEIO</name>
<dbReference type="EMBL" id="PPPD01000004">
    <property type="protein sequence ID" value="PNY79381.1"/>
    <property type="molecule type" value="Genomic_DNA"/>
</dbReference>
<proteinExistence type="predicted"/>
<dbReference type="Gene3D" id="1.10.1740.10">
    <property type="match status" value="1"/>
</dbReference>
<dbReference type="AlphaFoldDB" id="A0A2K3US55"/>
<evidence type="ECO:0000313" key="2">
    <source>
        <dbReference type="Proteomes" id="UP000236379"/>
    </source>
</evidence>
<organism evidence="1 2">
    <name type="scientific">Deinococcus koreensis</name>
    <dbReference type="NCBI Taxonomy" id="2054903"/>
    <lineage>
        <taxon>Bacteria</taxon>
        <taxon>Thermotogati</taxon>
        <taxon>Deinococcota</taxon>
        <taxon>Deinococci</taxon>
        <taxon>Deinococcales</taxon>
        <taxon>Deinococcaceae</taxon>
        <taxon>Deinococcus</taxon>
    </lineage>
</organism>
<dbReference type="InterPro" id="IPR013325">
    <property type="entry name" value="RNA_pol_sigma_r2"/>
</dbReference>